<dbReference type="AlphaFoldDB" id="A0A1F6D0Y5"/>
<evidence type="ECO:0000259" key="7">
    <source>
        <dbReference type="Pfam" id="PF03772"/>
    </source>
</evidence>
<keyword evidence="2" id="KW-1003">Cell membrane</keyword>
<dbReference type="Pfam" id="PF03772">
    <property type="entry name" value="Competence"/>
    <property type="match status" value="1"/>
</dbReference>
<feature type="transmembrane region" description="Helical" evidence="6">
    <location>
        <begin position="437"/>
        <end position="456"/>
    </location>
</feature>
<feature type="transmembrane region" description="Helical" evidence="6">
    <location>
        <begin position="468"/>
        <end position="485"/>
    </location>
</feature>
<keyword evidence="5 6" id="KW-0472">Membrane</keyword>
<name>A0A1F6D0Y5_9BACT</name>
<sequence>MDRFLYAVIGGFLSGVLWRSIVDFGFAFSFFIVFLGFVVLLMALLSRERIVVVLVGVLLISGGLGMARFDLSDLHRGSDMLDQKVGTSIRAEGIVIDEPDKRETNTNYTVLLEHVSKEPVSEKVRVVAESYPAFSYGDRIHISGELQKPKGFQTDDDRYFDYATFLSKDDIFYQMIYPQLEFVSGGEGNVIKQYLFAFKNAFLLRVQALIPDPHAALLGGLVVGAKQSLGEKLQDDFRATGIVHIVVLSGYNVTIVADFITRLFLLVPFLPHALGVSLGALSIVLFALMTGASATIVRASIMALLVIVAKATGRTYDITRALFIAGFFMVLHNPKILLHDASFQLSFLATLGLITLAPLLERYFSFVPKRFQLREFATATIATQIFVLPLLLYKVGQLSLVALPVNLLVLITVPAAMLSGFLTGIVGFLSTTLALPFAFISYLVLSYQLLIVGWFAKLPFASVHIAYFPLWLTVVVYLLYIYLLVRRTVGSHVRAEHTDTAVALT</sequence>
<organism evidence="9 10">
    <name type="scientific">Candidatus Kaiserbacteria bacterium RIFCSPHIGHO2_02_FULL_49_11</name>
    <dbReference type="NCBI Taxonomy" id="1798489"/>
    <lineage>
        <taxon>Bacteria</taxon>
        <taxon>Candidatus Kaiseribacteriota</taxon>
    </lineage>
</organism>
<evidence type="ECO:0000256" key="4">
    <source>
        <dbReference type="ARBA" id="ARBA00022989"/>
    </source>
</evidence>
<dbReference type="InterPro" id="IPR004477">
    <property type="entry name" value="ComEC_N"/>
</dbReference>
<feature type="domain" description="DUF4131" evidence="8">
    <location>
        <begin position="28"/>
        <end position="178"/>
    </location>
</feature>
<dbReference type="PANTHER" id="PTHR30619:SF1">
    <property type="entry name" value="RECOMBINATION PROTEIN 2"/>
    <property type="match status" value="1"/>
</dbReference>
<feature type="transmembrane region" description="Helical" evidence="6">
    <location>
        <begin position="276"/>
        <end position="309"/>
    </location>
</feature>
<dbReference type="Pfam" id="PF13567">
    <property type="entry name" value="DUF4131"/>
    <property type="match status" value="1"/>
</dbReference>
<comment type="caution">
    <text evidence="9">The sequence shown here is derived from an EMBL/GenBank/DDBJ whole genome shotgun (WGS) entry which is preliminary data.</text>
</comment>
<feature type="transmembrane region" description="Helical" evidence="6">
    <location>
        <begin position="376"/>
        <end position="395"/>
    </location>
</feature>
<evidence type="ECO:0000313" key="10">
    <source>
        <dbReference type="Proteomes" id="UP000177659"/>
    </source>
</evidence>
<dbReference type="EMBL" id="MFLC01000025">
    <property type="protein sequence ID" value="OGG55027.1"/>
    <property type="molecule type" value="Genomic_DNA"/>
</dbReference>
<feature type="domain" description="ComEC/Rec2-related protein" evidence="7">
    <location>
        <begin position="221"/>
        <end position="486"/>
    </location>
</feature>
<evidence type="ECO:0000313" key="9">
    <source>
        <dbReference type="EMBL" id="OGG55027.1"/>
    </source>
</evidence>
<feature type="transmembrane region" description="Helical" evidence="6">
    <location>
        <begin position="344"/>
        <end position="364"/>
    </location>
</feature>
<keyword evidence="3 6" id="KW-0812">Transmembrane</keyword>
<dbReference type="InterPro" id="IPR052159">
    <property type="entry name" value="Competence_DNA_uptake"/>
</dbReference>
<dbReference type="GO" id="GO:0005886">
    <property type="term" value="C:plasma membrane"/>
    <property type="evidence" value="ECO:0007669"/>
    <property type="project" value="UniProtKB-SubCell"/>
</dbReference>
<dbReference type="PANTHER" id="PTHR30619">
    <property type="entry name" value="DNA INTERNALIZATION/COMPETENCE PROTEIN COMEC/REC2"/>
    <property type="match status" value="1"/>
</dbReference>
<feature type="transmembrane region" description="Helical" evidence="6">
    <location>
        <begin position="242"/>
        <end position="270"/>
    </location>
</feature>
<gene>
    <name evidence="9" type="ORF">A3D62_03220</name>
</gene>
<feature type="transmembrane region" description="Helical" evidence="6">
    <location>
        <begin position="21"/>
        <end position="44"/>
    </location>
</feature>
<dbReference type="Proteomes" id="UP000177659">
    <property type="component" value="Unassembled WGS sequence"/>
</dbReference>
<evidence type="ECO:0000256" key="1">
    <source>
        <dbReference type="ARBA" id="ARBA00004651"/>
    </source>
</evidence>
<proteinExistence type="predicted"/>
<comment type="subcellular location">
    <subcellularLocation>
        <location evidence="1">Cell membrane</location>
        <topology evidence="1">Multi-pass membrane protein</topology>
    </subcellularLocation>
</comment>
<keyword evidence="4 6" id="KW-1133">Transmembrane helix</keyword>
<accession>A0A1F6D0Y5</accession>
<feature type="transmembrane region" description="Helical" evidence="6">
    <location>
        <begin position="407"/>
        <end position="430"/>
    </location>
</feature>
<reference evidence="9 10" key="1">
    <citation type="journal article" date="2016" name="Nat. Commun.">
        <title>Thousands of microbial genomes shed light on interconnected biogeochemical processes in an aquifer system.</title>
        <authorList>
            <person name="Anantharaman K."/>
            <person name="Brown C.T."/>
            <person name="Hug L.A."/>
            <person name="Sharon I."/>
            <person name="Castelle C.J."/>
            <person name="Probst A.J."/>
            <person name="Thomas B.C."/>
            <person name="Singh A."/>
            <person name="Wilkins M.J."/>
            <person name="Karaoz U."/>
            <person name="Brodie E.L."/>
            <person name="Williams K.H."/>
            <person name="Hubbard S.S."/>
            <person name="Banfield J.F."/>
        </authorList>
    </citation>
    <scope>NUCLEOTIDE SEQUENCE [LARGE SCALE GENOMIC DNA]</scope>
</reference>
<dbReference type="InterPro" id="IPR025405">
    <property type="entry name" value="DUF4131"/>
</dbReference>
<dbReference type="NCBIfam" id="TIGR00360">
    <property type="entry name" value="ComEC_N-term"/>
    <property type="match status" value="1"/>
</dbReference>
<evidence type="ECO:0000256" key="5">
    <source>
        <dbReference type="ARBA" id="ARBA00023136"/>
    </source>
</evidence>
<evidence type="ECO:0008006" key="11">
    <source>
        <dbReference type="Google" id="ProtNLM"/>
    </source>
</evidence>
<evidence type="ECO:0000256" key="6">
    <source>
        <dbReference type="SAM" id="Phobius"/>
    </source>
</evidence>
<feature type="transmembrane region" description="Helical" evidence="6">
    <location>
        <begin position="321"/>
        <end position="338"/>
    </location>
</feature>
<feature type="transmembrane region" description="Helical" evidence="6">
    <location>
        <begin position="50"/>
        <end position="71"/>
    </location>
</feature>
<evidence type="ECO:0000256" key="2">
    <source>
        <dbReference type="ARBA" id="ARBA00022475"/>
    </source>
</evidence>
<protein>
    <recommendedName>
        <fullName evidence="11">ComEC/Rec2-related protein domain-containing protein</fullName>
    </recommendedName>
</protein>
<evidence type="ECO:0000256" key="3">
    <source>
        <dbReference type="ARBA" id="ARBA00022692"/>
    </source>
</evidence>
<evidence type="ECO:0000259" key="8">
    <source>
        <dbReference type="Pfam" id="PF13567"/>
    </source>
</evidence>